<dbReference type="AlphaFoldDB" id="A0A6A6MP74"/>
<dbReference type="PANTHER" id="PTHR33357">
    <property type="entry name" value="METALLOTHIONEIN-LIKE PROTEIN 3"/>
    <property type="match status" value="1"/>
</dbReference>
<reference evidence="5 6" key="1">
    <citation type="journal article" date="2020" name="Mol. Plant">
        <title>The Chromosome-Based Rubber Tree Genome Provides New Insights into Spurge Genome Evolution and Rubber Biosynthesis.</title>
        <authorList>
            <person name="Liu J."/>
            <person name="Shi C."/>
            <person name="Shi C.C."/>
            <person name="Li W."/>
            <person name="Zhang Q.J."/>
            <person name="Zhang Y."/>
            <person name="Li K."/>
            <person name="Lu H.F."/>
            <person name="Shi C."/>
            <person name="Zhu S.T."/>
            <person name="Xiao Z.Y."/>
            <person name="Nan H."/>
            <person name="Yue Y."/>
            <person name="Zhu X.G."/>
            <person name="Wu Y."/>
            <person name="Hong X.N."/>
            <person name="Fan G.Y."/>
            <person name="Tong Y."/>
            <person name="Zhang D."/>
            <person name="Mao C.L."/>
            <person name="Liu Y.L."/>
            <person name="Hao S.J."/>
            <person name="Liu W.Q."/>
            <person name="Lv M.Q."/>
            <person name="Zhang H.B."/>
            <person name="Liu Y."/>
            <person name="Hu-Tang G.R."/>
            <person name="Wang J.P."/>
            <person name="Wang J.H."/>
            <person name="Sun Y.H."/>
            <person name="Ni S.B."/>
            <person name="Chen W.B."/>
            <person name="Zhang X.C."/>
            <person name="Jiao Y.N."/>
            <person name="Eichler E.E."/>
            <person name="Li G.H."/>
            <person name="Liu X."/>
            <person name="Gao L.Z."/>
        </authorList>
    </citation>
    <scope>NUCLEOTIDE SEQUENCE [LARGE SCALE GENOMIC DNA]</scope>
    <source>
        <strain evidence="6">cv. GT1</strain>
        <tissue evidence="5">Leaf</tissue>
    </source>
</reference>
<evidence type="ECO:0000256" key="1">
    <source>
        <dbReference type="ARBA" id="ARBA00005802"/>
    </source>
</evidence>
<dbReference type="PANTHER" id="PTHR33357:SF3">
    <property type="entry name" value="METALLOTHIONEIN-LIKE PROTEIN 3"/>
    <property type="match status" value="1"/>
</dbReference>
<name>A0A6A6MP74_HEVBR</name>
<sequence length="87" mass="9808">MSSTCGNCDCADKSQCVKKGSSYTADIVETEKRAKVEEAFCKGSPPIATKSKRYYYEKDSARENNKEKKTIRFKAKNRRRIDLSSAA</sequence>
<accession>A0A6A6MP74</accession>
<feature type="region of interest" description="Disordered" evidence="4">
    <location>
        <begin position="60"/>
        <end position="87"/>
    </location>
</feature>
<comment type="similarity">
    <text evidence="1">Belongs to the metallothionein superfamily. Type 15 family.</text>
</comment>
<keyword evidence="3" id="KW-0480">Metal-thiolate cluster</keyword>
<proteinExistence type="inferred from homology"/>
<dbReference type="GO" id="GO:0008270">
    <property type="term" value="F:zinc ion binding"/>
    <property type="evidence" value="ECO:0007669"/>
    <property type="project" value="InterPro"/>
</dbReference>
<gene>
    <name evidence="5" type="ORF">GH714_025455</name>
</gene>
<evidence type="ECO:0000256" key="4">
    <source>
        <dbReference type="SAM" id="MobiDB-lite"/>
    </source>
</evidence>
<organism evidence="5 6">
    <name type="scientific">Hevea brasiliensis</name>
    <name type="common">Para rubber tree</name>
    <name type="synonym">Siphonia brasiliensis</name>
    <dbReference type="NCBI Taxonomy" id="3981"/>
    <lineage>
        <taxon>Eukaryota</taxon>
        <taxon>Viridiplantae</taxon>
        <taxon>Streptophyta</taxon>
        <taxon>Embryophyta</taxon>
        <taxon>Tracheophyta</taxon>
        <taxon>Spermatophyta</taxon>
        <taxon>Magnoliopsida</taxon>
        <taxon>eudicotyledons</taxon>
        <taxon>Gunneridae</taxon>
        <taxon>Pentapetalae</taxon>
        <taxon>rosids</taxon>
        <taxon>fabids</taxon>
        <taxon>Malpighiales</taxon>
        <taxon>Euphorbiaceae</taxon>
        <taxon>Crotonoideae</taxon>
        <taxon>Micrandreae</taxon>
        <taxon>Hevea</taxon>
    </lineage>
</organism>
<evidence type="ECO:0000256" key="2">
    <source>
        <dbReference type="ARBA" id="ARBA00022723"/>
    </source>
</evidence>
<dbReference type="Proteomes" id="UP000467840">
    <property type="component" value="Chromosome 15"/>
</dbReference>
<dbReference type="EMBL" id="JAAGAX010000005">
    <property type="protein sequence ID" value="KAF2314335.1"/>
    <property type="molecule type" value="Genomic_DNA"/>
</dbReference>
<protein>
    <submittedName>
        <fullName evidence="5">Uncharacterized protein</fullName>
    </submittedName>
</protein>
<dbReference type="GO" id="GO:0005507">
    <property type="term" value="F:copper ion binding"/>
    <property type="evidence" value="ECO:0007669"/>
    <property type="project" value="InterPro"/>
</dbReference>
<comment type="caution">
    <text evidence="5">The sequence shown here is derived from an EMBL/GenBank/DDBJ whole genome shotgun (WGS) entry which is preliminary data.</text>
</comment>
<evidence type="ECO:0000313" key="5">
    <source>
        <dbReference type="EMBL" id="KAF2314335.1"/>
    </source>
</evidence>
<evidence type="ECO:0000256" key="3">
    <source>
        <dbReference type="ARBA" id="ARBA00022851"/>
    </source>
</evidence>
<keyword evidence="6" id="KW-1185">Reference proteome</keyword>
<keyword evidence="2" id="KW-0479">Metal-binding</keyword>
<evidence type="ECO:0000313" key="6">
    <source>
        <dbReference type="Proteomes" id="UP000467840"/>
    </source>
</evidence>
<dbReference type="GO" id="GO:0006878">
    <property type="term" value="P:intracellular copper ion homeostasis"/>
    <property type="evidence" value="ECO:0007669"/>
    <property type="project" value="InterPro"/>
</dbReference>
<feature type="compositionally biased region" description="Basic and acidic residues" evidence="4">
    <location>
        <begin position="60"/>
        <end position="70"/>
    </location>
</feature>
<dbReference type="InterPro" id="IPR044671">
    <property type="entry name" value="MT3"/>
</dbReference>